<dbReference type="AlphaFoldDB" id="A0A811U3Z8"/>
<gene>
    <name evidence="1" type="ORF">CCAP1982_LOCUS1908</name>
</gene>
<keyword evidence="2" id="KW-1185">Reference proteome</keyword>
<protein>
    <submittedName>
        <fullName evidence="1">(Mediterranean fruit fly) hypothetical protein</fullName>
    </submittedName>
</protein>
<proteinExistence type="predicted"/>
<feature type="non-terminal residue" evidence="1">
    <location>
        <position position="69"/>
    </location>
</feature>
<evidence type="ECO:0000313" key="2">
    <source>
        <dbReference type="Proteomes" id="UP000606786"/>
    </source>
</evidence>
<evidence type="ECO:0000313" key="1">
    <source>
        <dbReference type="EMBL" id="CAD6993078.1"/>
    </source>
</evidence>
<organism evidence="1 2">
    <name type="scientific">Ceratitis capitata</name>
    <name type="common">Mediterranean fruit fly</name>
    <name type="synonym">Tephritis capitata</name>
    <dbReference type="NCBI Taxonomy" id="7213"/>
    <lineage>
        <taxon>Eukaryota</taxon>
        <taxon>Metazoa</taxon>
        <taxon>Ecdysozoa</taxon>
        <taxon>Arthropoda</taxon>
        <taxon>Hexapoda</taxon>
        <taxon>Insecta</taxon>
        <taxon>Pterygota</taxon>
        <taxon>Neoptera</taxon>
        <taxon>Endopterygota</taxon>
        <taxon>Diptera</taxon>
        <taxon>Brachycera</taxon>
        <taxon>Muscomorpha</taxon>
        <taxon>Tephritoidea</taxon>
        <taxon>Tephritidae</taxon>
        <taxon>Ceratitis</taxon>
        <taxon>Ceratitis</taxon>
    </lineage>
</organism>
<comment type="caution">
    <text evidence="1">The sequence shown here is derived from an EMBL/GenBank/DDBJ whole genome shotgun (WGS) entry which is preliminary data.</text>
</comment>
<sequence>MPAERKESALTLTRIFLEWVFVFSTHLSCDVWLEGWLNGDDEDPKARSLNPRASWKIRRFNRLTAGHTQ</sequence>
<name>A0A811U3Z8_CERCA</name>
<accession>A0A811U3Z8</accession>
<reference evidence="1" key="1">
    <citation type="submission" date="2020-11" db="EMBL/GenBank/DDBJ databases">
        <authorList>
            <person name="Whitehead M."/>
        </authorList>
    </citation>
    <scope>NUCLEOTIDE SEQUENCE</scope>
    <source>
        <strain evidence="1">EGII</strain>
    </source>
</reference>
<dbReference type="EMBL" id="CAJHJT010000001">
    <property type="protein sequence ID" value="CAD6993078.1"/>
    <property type="molecule type" value="Genomic_DNA"/>
</dbReference>
<dbReference type="Proteomes" id="UP000606786">
    <property type="component" value="Unassembled WGS sequence"/>
</dbReference>